<organism evidence="10 11">
    <name type="scientific">Orchesella dallaii</name>
    <dbReference type="NCBI Taxonomy" id="48710"/>
    <lineage>
        <taxon>Eukaryota</taxon>
        <taxon>Metazoa</taxon>
        <taxon>Ecdysozoa</taxon>
        <taxon>Arthropoda</taxon>
        <taxon>Hexapoda</taxon>
        <taxon>Collembola</taxon>
        <taxon>Entomobryomorpha</taxon>
        <taxon>Entomobryoidea</taxon>
        <taxon>Orchesellidae</taxon>
        <taxon>Orchesellinae</taxon>
        <taxon>Orchesella</taxon>
    </lineage>
</organism>
<protein>
    <submittedName>
        <fullName evidence="10">Uncharacterized protein</fullName>
    </submittedName>
</protein>
<comment type="caution">
    <text evidence="10">The sequence shown here is derived from an EMBL/GenBank/DDBJ whole genome shotgun (WGS) entry which is preliminary data.</text>
</comment>
<evidence type="ECO:0000256" key="6">
    <source>
        <dbReference type="ARBA" id="ARBA00023170"/>
    </source>
</evidence>
<evidence type="ECO:0000256" key="4">
    <source>
        <dbReference type="ARBA" id="ARBA00022989"/>
    </source>
</evidence>
<feature type="transmembrane region" description="Helical" evidence="8">
    <location>
        <begin position="1444"/>
        <end position="1467"/>
    </location>
</feature>
<evidence type="ECO:0000256" key="2">
    <source>
        <dbReference type="ARBA" id="ARBA00022475"/>
    </source>
</evidence>
<sequence length="2276" mass="262677">MNTLFLVVSIFHVFIQSGTATATEISEYTISHLEWLKGFDNCLNFVFASDDISFTMRGSTDQISKPVPYMFYHYQGLNNRKKGGKIHSSFRRWTTCHSISFIPHFNKKNVSKRKMNARLLDVYINLGYQEAEACIWYGRFCSLNVQQKTSRKFFAVFSAAIFYIIPAEDHHQNEFKLINYRLLYKNHALQKPFKITYPVVEVSKFEHAFGKDCFNITFMCQFCGSERLQHKRRYWLQPRYRFQDFNLSCASNVVDNYGYLFSNLYWTATKDGMNFTYFKAQSDKIEEKIIESTDIPLIKRIQHAKTARNVLFTNPKLDEIILSILLEKMPKDHENLKWVNLPLLPGVGAISVTNWSVGLSVVPMESRYFNFVSCAGKKLRVIHPFAYFDPFEPKVWLLLGIALLATVLLVHIFSNVCLKIDQSSSYAGSITMYIVALLLNTSSKINETQEHLPLRRILAVWLLTSIIISNAYRGDNFSKTTVPLWGSEVETFEEMLDFTFYTTNTCSDNRNPLLSCATMSFDIVSWFINVFGYSGLQLLSQKNYDKYLTNISNLPDPSSVISINDKRFAQFLLKIKPVLITSVDDIINHIGQCQKTAFIEENKEIQQITTKFQGISFTQRNANSPIGEVVPYLFYQHKNTNTPTWFRTGEIESSFRHWTTCHSISFIIHFSNEHKIQTKNLKLNEIYSKLGFEEAHDCIAYGQFCSLLLKHLFGKRYLALVSITMFYILPAGSHHQNMFKLMNFDPMYGNYALQKPFKITYPIEVRKFENVFGKDCVTVTFMCKFCDFKKVLLKHDYRESQSGYPFQDFDINCVSTNFFGEYKNVFADIYWYVTKDGKNFTYFKLDSDILVAEVMRLTDIPLLTEIQYAKSANYVMKKLNPKLDEIILSILLERMPKHHETSMWADQYFIPAVGAVGVSYWSAGLSAVPMESRFYNFISCHGKNAQILRPSTYTESFEPNVWLLLMMSLTATILIIHIFNYFEKFETRMFSFNFAMYVIALLLNTCSKVNESQKPIFVQIILAGWLLNSIIISNAYRGDNFSKTTVPVWRPQVETFEEMLDFKFFTKNTCSDNQTPLFKCATMSYEVLCWFLDVFGFFGVELLNEQTYDKYLANISNLPDPNGVISISDKRLAQLFLKIKPVLVDTLDNITNYIGQCQKTAFIEENKDIQRIITKYRKSCNEYMYVGKETLFLRTIVWNIQENGGQYMRRRMRYLEDSGLHKFWKQLMDYTVDLVQNVPCPKTEFQRVSLTSKVSKFQRVFGNECVSITFMCKFCDSQRFKYMYEYSWVRSRYPFQDFNFTCTPSKIVQTYDKTFTNLYWNFTQDGMNFTYFKLVSEENIFELTDISLIEAIQNAKTARIVLLQNPKLDEITLSILLERMLPYHEKARWYISALSPAIGAVGVMNLSVGLSVVPMESRFYNFISCDGNGERVIQPFTYFKPFELQVWCLLMVSLALTCISIFICNYLNPLDGKLCSCNAIMYIFALLLNTTVKINEPQNFRRILAVWLLTSIIISNAYRGDNFSKTTIPTKTNQVETFDEMIGFTFFTKHSCPGNYSAFLYCATITLDILAWLPDVFGNDKGHLIMLKKIDEYLAHVLNVSGGPNGVITASDKRQVKMLLQIQPVHLGTLDDLTKRIGQCEKTAFIEENKEIQRTIYNYRATCNQRNIYVGKERLFLKTTVWNIQENGGYYMIRRMRYLESSGVHQFWKQLLDYTADLMQNVPCPKKIFSKLYLDATGDGNNFTYSKLLSSFQGLLEGENLKSTTFNLVQSIRNSKNFSQALLLNPDLDEIVLSILIEKLPSPQFQESWTYSSVPPALGAVHNLEFHEISVITMQPVYFNFITCSGKHFENPYAYLDPFDKTIWLLLLLSILLTAILTDLTASNLKTKCCNCSSALLIIFAVLLNTYVDIKKLYEVSMFRRFLGVWLLTSIILSNAYKGDSFSKTTIPSKPTQMKNFGQLSNFKLFIRKNWNANFTNGLYYTDMSSDIIHWLAKSSAQKEFQFLMGPSWSPNLTRFKNLIDKQTAVLLSHIEPVHIETNSTITKLIENFVVAGKWDPMYLLLIATSSPEFLGYENISYELVTILVRLTICYVIAQVTFLTCRTFALMCFQIGFSIVYFLKTIQELPISFHTVKLYTHLEVCLAAFEELSRIIVGGFLTFAFLIIVLGFNVTILGVKYSKLSLPCIAGVPAVVIVFVLCCLFKVCSLVYDVSGEIKLAWMFQRGIHGENKLLRKKVESCHRLSLKVGSVGVVDTVIKINFFNNTLTAVVNLMLALAY</sequence>
<reference evidence="10 11" key="1">
    <citation type="submission" date="2024-08" db="EMBL/GenBank/DDBJ databases">
        <authorList>
            <person name="Cucini C."/>
            <person name="Frati F."/>
        </authorList>
    </citation>
    <scope>NUCLEOTIDE SEQUENCE [LARGE SCALE GENOMIC DNA]</scope>
</reference>
<evidence type="ECO:0000313" key="10">
    <source>
        <dbReference type="EMBL" id="CAL8146132.1"/>
    </source>
</evidence>
<keyword evidence="2" id="KW-1003">Cell membrane</keyword>
<feature type="transmembrane region" description="Helical" evidence="8">
    <location>
        <begin position="2151"/>
        <end position="2174"/>
    </location>
</feature>
<keyword evidence="3 8" id="KW-0812">Transmembrane</keyword>
<evidence type="ECO:0000313" key="11">
    <source>
        <dbReference type="Proteomes" id="UP001642540"/>
    </source>
</evidence>
<feature type="transmembrane region" description="Helical" evidence="8">
    <location>
        <begin position="1889"/>
        <end position="1907"/>
    </location>
</feature>
<feature type="transmembrane region" description="Helical" evidence="8">
    <location>
        <begin position="1919"/>
        <end position="1937"/>
    </location>
</feature>
<evidence type="ECO:0000256" key="1">
    <source>
        <dbReference type="ARBA" id="ARBA00004651"/>
    </source>
</evidence>
<feature type="transmembrane region" description="Helical" evidence="8">
    <location>
        <begin position="994"/>
        <end position="1010"/>
    </location>
</feature>
<keyword evidence="9" id="KW-0732">Signal</keyword>
<evidence type="ECO:0000256" key="7">
    <source>
        <dbReference type="ARBA" id="ARBA00023180"/>
    </source>
</evidence>
<dbReference type="PANTHER" id="PTHR42643:SF30">
    <property type="entry name" value="IONOTROPIC RECEPTOR 40A-RELATED"/>
    <property type="match status" value="1"/>
</dbReference>
<feature type="transmembrane region" description="Helical" evidence="8">
    <location>
        <begin position="2180"/>
        <end position="2201"/>
    </location>
</feature>
<feature type="transmembrane region" description="Helical" evidence="8">
    <location>
        <begin position="1389"/>
        <end position="1413"/>
    </location>
</feature>
<feature type="transmembrane region" description="Helical" evidence="8">
    <location>
        <begin position="454"/>
        <end position="472"/>
    </location>
</feature>
<feature type="transmembrane region" description="Helical" evidence="8">
    <location>
        <begin position="961"/>
        <end position="982"/>
    </location>
</feature>
<dbReference type="Gene3D" id="1.10.287.70">
    <property type="match status" value="4"/>
</dbReference>
<keyword evidence="7" id="KW-0325">Glycoprotein</keyword>
<proteinExistence type="predicted"/>
<gene>
    <name evidence="10" type="ORF">ODALV1_LOCUS30714</name>
</gene>
<dbReference type="PANTHER" id="PTHR42643">
    <property type="entry name" value="IONOTROPIC RECEPTOR 20A-RELATED"/>
    <property type="match status" value="1"/>
</dbReference>
<dbReference type="InterPro" id="IPR052192">
    <property type="entry name" value="Insect_Ionotropic_Sensory_Rcpt"/>
</dbReference>
<feature type="transmembrane region" description="Helical" evidence="8">
    <location>
        <begin position="395"/>
        <end position="413"/>
    </location>
</feature>
<comment type="subcellular location">
    <subcellularLocation>
        <location evidence="1">Cell membrane</location>
        <topology evidence="1">Multi-pass membrane protein</topology>
    </subcellularLocation>
</comment>
<keyword evidence="6" id="KW-0675">Receptor</keyword>
<evidence type="ECO:0000256" key="8">
    <source>
        <dbReference type="SAM" id="Phobius"/>
    </source>
</evidence>
<feature type="transmembrane region" description="Helical" evidence="8">
    <location>
        <begin position="425"/>
        <end position="442"/>
    </location>
</feature>
<accession>A0ABP1S8G1</accession>
<feature type="chain" id="PRO_5045430971" evidence="9">
    <location>
        <begin position="21"/>
        <end position="2276"/>
    </location>
</feature>
<dbReference type="Proteomes" id="UP001642540">
    <property type="component" value="Unassembled WGS sequence"/>
</dbReference>
<feature type="transmembrane region" description="Helical" evidence="8">
    <location>
        <begin position="1016"/>
        <end position="1036"/>
    </location>
</feature>
<feature type="signal peptide" evidence="9">
    <location>
        <begin position="1"/>
        <end position="20"/>
    </location>
</feature>
<feature type="transmembrane region" description="Helical" evidence="8">
    <location>
        <begin position="1863"/>
        <end position="1882"/>
    </location>
</feature>
<name>A0ABP1S8G1_9HEXA</name>
<feature type="transmembrane region" description="Helical" evidence="8">
    <location>
        <begin position="1474"/>
        <end position="1492"/>
    </location>
</feature>
<evidence type="ECO:0000256" key="5">
    <source>
        <dbReference type="ARBA" id="ARBA00023136"/>
    </source>
</evidence>
<keyword evidence="11" id="KW-1185">Reference proteome</keyword>
<evidence type="ECO:0000256" key="3">
    <source>
        <dbReference type="ARBA" id="ARBA00022692"/>
    </source>
</evidence>
<dbReference type="EMBL" id="CAXLJM020000164">
    <property type="protein sequence ID" value="CAL8146132.1"/>
    <property type="molecule type" value="Genomic_DNA"/>
</dbReference>
<evidence type="ECO:0000256" key="9">
    <source>
        <dbReference type="SAM" id="SignalP"/>
    </source>
</evidence>
<keyword evidence="4 8" id="KW-1133">Transmembrane helix</keyword>
<keyword evidence="5 8" id="KW-0472">Membrane</keyword>